<gene>
    <name evidence="1" type="ORF">ACFFIX_19705</name>
</gene>
<dbReference type="Proteomes" id="UP001589854">
    <property type="component" value="Unassembled WGS sequence"/>
</dbReference>
<evidence type="ECO:0000313" key="2">
    <source>
        <dbReference type="Proteomes" id="UP001589854"/>
    </source>
</evidence>
<evidence type="ECO:0000313" key="1">
    <source>
        <dbReference type="EMBL" id="MFC0273621.1"/>
    </source>
</evidence>
<dbReference type="RefSeq" id="WP_378937107.1">
    <property type="nucleotide sequence ID" value="NZ_JBHLVO010000022.1"/>
</dbReference>
<protein>
    <submittedName>
        <fullName evidence="1">Uncharacterized protein</fullName>
    </submittedName>
</protein>
<accession>A0ABV6GJP0</accession>
<reference evidence="1 2" key="1">
    <citation type="submission" date="2024-09" db="EMBL/GenBank/DDBJ databases">
        <authorList>
            <person name="Sun Q."/>
            <person name="Mori K."/>
        </authorList>
    </citation>
    <scope>NUCLEOTIDE SEQUENCE [LARGE SCALE GENOMIC DNA]</scope>
    <source>
        <strain evidence="1 2">CCM 7228</strain>
    </source>
</reference>
<name>A0ABV6GJP0_9BACI</name>
<dbReference type="EMBL" id="JBHLVO010000022">
    <property type="protein sequence ID" value="MFC0273621.1"/>
    <property type="molecule type" value="Genomic_DNA"/>
</dbReference>
<sequence length="61" mass="7070">MQKVKSIKFNLDNPHEEELYKYANRLSNFAGTVKSLLNVKKEKDSLPVYRSNPDGVIKINF</sequence>
<keyword evidence="2" id="KW-1185">Reference proteome</keyword>
<organism evidence="1 2">
    <name type="scientific">Metabacillus herbersteinensis</name>
    <dbReference type="NCBI Taxonomy" id="283816"/>
    <lineage>
        <taxon>Bacteria</taxon>
        <taxon>Bacillati</taxon>
        <taxon>Bacillota</taxon>
        <taxon>Bacilli</taxon>
        <taxon>Bacillales</taxon>
        <taxon>Bacillaceae</taxon>
        <taxon>Metabacillus</taxon>
    </lineage>
</organism>
<proteinExistence type="predicted"/>
<comment type="caution">
    <text evidence="1">The sequence shown here is derived from an EMBL/GenBank/DDBJ whole genome shotgun (WGS) entry which is preliminary data.</text>
</comment>